<keyword evidence="3" id="KW-1185">Reference proteome</keyword>
<feature type="transmembrane region" description="Helical" evidence="1">
    <location>
        <begin position="12"/>
        <end position="33"/>
    </location>
</feature>
<evidence type="ECO:0000313" key="3">
    <source>
        <dbReference type="Proteomes" id="UP001054837"/>
    </source>
</evidence>
<dbReference type="EMBL" id="BPLQ01009874">
    <property type="protein sequence ID" value="GIY47154.1"/>
    <property type="molecule type" value="Genomic_DNA"/>
</dbReference>
<dbReference type="Proteomes" id="UP001054837">
    <property type="component" value="Unassembled WGS sequence"/>
</dbReference>
<accession>A0AAV4TPU0</accession>
<evidence type="ECO:0008006" key="4">
    <source>
        <dbReference type="Google" id="ProtNLM"/>
    </source>
</evidence>
<proteinExistence type="predicted"/>
<protein>
    <recommendedName>
        <fullName evidence="4">Transmembrane protein</fullName>
    </recommendedName>
</protein>
<evidence type="ECO:0000256" key="1">
    <source>
        <dbReference type="SAM" id="Phobius"/>
    </source>
</evidence>
<organism evidence="2 3">
    <name type="scientific">Caerostris darwini</name>
    <dbReference type="NCBI Taxonomy" id="1538125"/>
    <lineage>
        <taxon>Eukaryota</taxon>
        <taxon>Metazoa</taxon>
        <taxon>Ecdysozoa</taxon>
        <taxon>Arthropoda</taxon>
        <taxon>Chelicerata</taxon>
        <taxon>Arachnida</taxon>
        <taxon>Araneae</taxon>
        <taxon>Araneomorphae</taxon>
        <taxon>Entelegynae</taxon>
        <taxon>Araneoidea</taxon>
        <taxon>Araneidae</taxon>
        <taxon>Caerostris</taxon>
    </lineage>
</organism>
<gene>
    <name evidence="2" type="ORF">CDAR_279751</name>
</gene>
<dbReference type="AlphaFoldDB" id="A0AAV4TPU0"/>
<reference evidence="2 3" key="1">
    <citation type="submission" date="2021-06" db="EMBL/GenBank/DDBJ databases">
        <title>Caerostris darwini draft genome.</title>
        <authorList>
            <person name="Kono N."/>
            <person name="Arakawa K."/>
        </authorList>
    </citation>
    <scope>NUCLEOTIDE SEQUENCE [LARGE SCALE GENOMIC DNA]</scope>
</reference>
<evidence type="ECO:0000313" key="2">
    <source>
        <dbReference type="EMBL" id="GIY47154.1"/>
    </source>
</evidence>
<sequence>MKYFKTEECFYAWIGLGNSVISGFLGYLCLAVVKRKSKNNMMTKKIVKKNLCLNFETNTTNIVLAPPLKVNYCEERKKRMQANSQSLSSCGFICPSKSIGYFH</sequence>
<keyword evidence="1" id="KW-0472">Membrane</keyword>
<name>A0AAV4TPU0_9ARAC</name>
<comment type="caution">
    <text evidence="2">The sequence shown here is derived from an EMBL/GenBank/DDBJ whole genome shotgun (WGS) entry which is preliminary data.</text>
</comment>
<keyword evidence="1" id="KW-0812">Transmembrane</keyword>
<keyword evidence="1" id="KW-1133">Transmembrane helix</keyword>